<feature type="transmembrane region" description="Helical" evidence="8">
    <location>
        <begin position="94"/>
        <end position="117"/>
    </location>
</feature>
<evidence type="ECO:0000256" key="3">
    <source>
        <dbReference type="ARBA" id="ARBA00022448"/>
    </source>
</evidence>
<dbReference type="GO" id="GO:0055085">
    <property type="term" value="P:transmembrane transport"/>
    <property type="evidence" value="ECO:0007669"/>
    <property type="project" value="InterPro"/>
</dbReference>
<reference evidence="9 10" key="1">
    <citation type="submission" date="2016-10" db="EMBL/GenBank/DDBJ databases">
        <authorList>
            <person name="de Groot N.N."/>
        </authorList>
    </citation>
    <scope>NUCLEOTIDE SEQUENCE [LARGE SCALE GENOMIC DNA]</scope>
    <source>
        <strain evidence="9 10">CGMCC 4.3491</strain>
    </source>
</reference>
<evidence type="ECO:0000256" key="5">
    <source>
        <dbReference type="ARBA" id="ARBA00022692"/>
    </source>
</evidence>
<feature type="transmembrane region" description="Helical" evidence="8">
    <location>
        <begin position="34"/>
        <end position="53"/>
    </location>
</feature>
<name>A0A1H3MFZ0_9MICO</name>
<dbReference type="Pfam" id="PF03547">
    <property type="entry name" value="Mem_trans"/>
    <property type="match status" value="1"/>
</dbReference>
<accession>A0A1H3MFZ0</accession>
<dbReference type="EMBL" id="FNPZ01000001">
    <property type="protein sequence ID" value="SDY75600.1"/>
    <property type="molecule type" value="Genomic_DNA"/>
</dbReference>
<evidence type="ECO:0008006" key="11">
    <source>
        <dbReference type="Google" id="ProtNLM"/>
    </source>
</evidence>
<feature type="transmembrane region" description="Helical" evidence="8">
    <location>
        <begin position="123"/>
        <end position="143"/>
    </location>
</feature>
<keyword evidence="5 8" id="KW-0812">Transmembrane</keyword>
<dbReference type="InterPro" id="IPR004776">
    <property type="entry name" value="Mem_transp_PIN-like"/>
</dbReference>
<evidence type="ECO:0000313" key="10">
    <source>
        <dbReference type="Proteomes" id="UP000198891"/>
    </source>
</evidence>
<dbReference type="OrthoDB" id="5405318at2"/>
<dbReference type="InterPro" id="IPR038770">
    <property type="entry name" value="Na+/solute_symporter_sf"/>
</dbReference>
<feature type="transmembrane region" description="Helical" evidence="8">
    <location>
        <begin position="164"/>
        <end position="182"/>
    </location>
</feature>
<evidence type="ECO:0000256" key="2">
    <source>
        <dbReference type="ARBA" id="ARBA00010145"/>
    </source>
</evidence>
<comment type="subcellular location">
    <subcellularLocation>
        <location evidence="1">Cell membrane</location>
        <topology evidence="1">Multi-pass membrane protein</topology>
    </subcellularLocation>
</comment>
<evidence type="ECO:0000256" key="7">
    <source>
        <dbReference type="ARBA" id="ARBA00023136"/>
    </source>
</evidence>
<comment type="similarity">
    <text evidence="2">Belongs to the auxin efflux carrier (TC 2.A.69) family.</text>
</comment>
<evidence type="ECO:0000256" key="8">
    <source>
        <dbReference type="SAM" id="Phobius"/>
    </source>
</evidence>
<feature type="transmembrane region" description="Helical" evidence="8">
    <location>
        <begin position="188"/>
        <end position="211"/>
    </location>
</feature>
<protein>
    <recommendedName>
        <fullName evidence="11">AEC family transporter</fullName>
    </recommendedName>
</protein>
<dbReference type="STRING" id="381665.SAMN05216554_1410"/>
<feature type="transmembrane region" description="Helical" evidence="8">
    <location>
        <begin position="254"/>
        <end position="274"/>
    </location>
</feature>
<feature type="transmembrane region" description="Helical" evidence="8">
    <location>
        <begin position="59"/>
        <end position="82"/>
    </location>
</feature>
<dbReference type="PANTHER" id="PTHR36838">
    <property type="entry name" value="AUXIN EFFLUX CARRIER FAMILY PROTEIN"/>
    <property type="match status" value="1"/>
</dbReference>
<feature type="transmembrane region" description="Helical" evidence="8">
    <location>
        <begin position="286"/>
        <end position="306"/>
    </location>
</feature>
<dbReference type="GO" id="GO:0005886">
    <property type="term" value="C:plasma membrane"/>
    <property type="evidence" value="ECO:0007669"/>
    <property type="project" value="UniProtKB-SubCell"/>
</dbReference>
<keyword evidence="4" id="KW-1003">Cell membrane</keyword>
<proteinExistence type="inferred from homology"/>
<dbReference type="Proteomes" id="UP000198891">
    <property type="component" value="Unassembled WGS sequence"/>
</dbReference>
<dbReference type="PANTHER" id="PTHR36838:SF1">
    <property type="entry name" value="SLR1864 PROTEIN"/>
    <property type="match status" value="1"/>
</dbReference>
<evidence type="ECO:0000256" key="1">
    <source>
        <dbReference type="ARBA" id="ARBA00004651"/>
    </source>
</evidence>
<evidence type="ECO:0000256" key="6">
    <source>
        <dbReference type="ARBA" id="ARBA00022989"/>
    </source>
</evidence>
<keyword evidence="6 8" id="KW-1133">Transmembrane helix</keyword>
<dbReference type="Gene3D" id="1.20.1530.20">
    <property type="match status" value="1"/>
</dbReference>
<keyword evidence="7 8" id="KW-0472">Membrane</keyword>
<keyword evidence="10" id="KW-1185">Reference proteome</keyword>
<feature type="transmembrane region" description="Helical" evidence="8">
    <location>
        <begin position="223"/>
        <end position="242"/>
    </location>
</feature>
<dbReference type="RefSeq" id="WP_092550623.1">
    <property type="nucleotide sequence ID" value="NZ_FNPZ01000001.1"/>
</dbReference>
<feature type="transmembrane region" description="Helical" evidence="8">
    <location>
        <begin position="6"/>
        <end position="22"/>
    </location>
</feature>
<keyword evidence="3" id="KW-0813">Transport</keyword>
<gene>
    <name evidence="9" type="ORF">SAMN05216554_1410</name>
</gene>
<evidence type="ECO:0000313" key="9">
    <source>
        <dbReference type="EMBL" id="SDY75600.1"/>
    </source>
</evidence>
<evidence type="ECO:0000256" key="4">
    <source>
        <dbReference type="ARBA" id="ARBA00022475"/>
    </source>
</evidence>
<sequence>MLGVLTGFGIIGFVILVGYVTQRWHILPPTTGLVLNRVAFFVAMPALLFTVLARSHPAAIFSLPTLASLSAIVVAAVLYVVASRVWFRQSFAETTVGAAGASYVNANNIGLPVATYVLGNPQLVVPVLLLQLILMAPALLAVLDISSRGSASVRSIVTQPLRNPIIIASIAGILVALFGLRIPDAVMAPFELIGGAAVPMVLLAFGISLVGQRPLQPGSGRRAIVVGSAIKIAIMPLVAYVFGRFVFQLDPEHLFGVVALAALPTAQNIYNYAARYERGVVVARDTVLITTIGAVPVLVVVAALLAP</sequence>
<dbReference type="AlphaFoldDB" id="A0A1H3MFZ0"/>
<organism evidence="9 10">
    <name type="scientific">Herbiconiux ginsengi</name>
    <dbReference type="NCBI Taxonomy" id="381665"/>
    <lineage>
        <taxon>Bacteria</taxon>
        <taxon>Bacillati</taxon>
        <taxon>Actinomycetota</taxon>
        <taxon>Actinomycetes</taxon>
        <taxon>Micrococcales</taxon>
        <taxon>Microbacteriaceae</taxon>
        <taxon>Herbiconiux</taxon>
    </lineage>
</organism>